<dbReference type="InterPro" id="IPR054238">
    <property type="entry name" value="DUF6965"/>
</dbReference>
<gene>
    <name evidence="2" type="ORF">C5745_09860</name>
</gene>
<dbReference type="Proteomes" id="UP000239711">
    <property type="component" value="Unassembled WGS sequence"/>
</dbReference>
<dbReference type="EMBL" id="PVBQ01000006">
    <property type="protein sequence ID" value="PRD47605.1"/>
    <property type="molecule type" value="Genomic_DNA"/>
</dbReference>
<reference evidence="2 3" key="1">
    <citation type="submission" date="2018-02" db="EMBL/GenBank/DDBJ databases">
        <title>The draft genome of Sphingobacterium sp. 5JN-11.</title>
        <authorList>
            <person name="Liu L."/>
            <person name="Li L."/>
            <person name="Liang L."/>
            <person name="Zhang X."/>
            <person name="Wang T."/>
        </authorList>
    </citation>
    <scope>NUCLEOTIDE SEQUENCE [LARGE SCALE GENOMIC DNA]</scope>
    <source>
        <strain evidence="2 3">5JN-11</strain>
    </source>
</reference>
<proteinExistence type="predicted"/>
<evidence type="ECO:0000313" key="3">
    <source>
        <dbReference type="Proteomes" id="UP000239711"/>
    </source>
</evidence>
<organism evidence="2 3">
    <name type="scientific">Sphingobacterium haloxyli</name>
    <dbReference type="NCBI Taxonomy" id="2100533"/>
    <lineage>
        <taxon>Bacteria</taxon>
        <taxon>Pseudomonadati</taxon>
        <taxon>Bacteroidota</taxon>
        <taxon>Sphingobacteriia</taxon>
        <taxon>Sphingobacteriales</taxon>
        <taxon>Sphingobacteriaceae</taxon>
        <taxon>Sphingobacterium</taxon>
    </lineage>
</organism>
<sequence length="66" mass="7692">MTVDELRNALLGKTFASPVELASHMTVTDVDTFLKIQFIEVDLWKKEITKCPAYLRLVKFYEEVKK</sequence>
<name>A0A2S9J4B0_9SPHI</name>
<evidence type="ECO:0000259" key="1">
    <source>
        <dbReference type="Pfam" id="PF22292"/>
    </source>
</evidence>
<dbReference type="OrthoDB" id="770452at2"/>
<comment type="caution">
    <text evidence="2">The sequence shown here is derived from an EMBL/GenBank/DDBJ whole genome shotgun (WGS) entry which is preliminary data.</text>
</comment>
<dbReference type="RefSeq" id="WP_105716828.1">
    <property type="nucleotide sequence ID" value="NZ_PVBQ01000006.1"/>
</dbReference>
<dbReference type="AlphaFoldDB" id="A0A2S9J4B0"/>
<accession>A0A2S9J4B0</accession>
<keyword evidence="3" id="KW-1185">Reference proteome</keyword>
<dbReference type="Pfam" id="PF22292">
    <property type="entry name" value="DUF6965"/>
    <property type="match status" value="1"/>
</dbReference>
<protein>
    <recommendedName>
        <fullName evidence="1">DUF6965 domain-containing protein</fullName>
    </recommendedName>
</protein>
<feature type="domain" description="DUF6965" evidence="1">
    <location>
        <begin position="1"/>
        <end position="63"/>
    </location>
</feature>
<evidence type="ECO:0000313" key="2">
    <source>
        <dbReference type="EMBL" id="PRD47605.1"/>
    </source>
</evidence>